<dbReference type="RefSeq" id="WP_135832191.1">
    <property type="nucleotide sequence ID" value="NZ_BMCK01000002.1"/>
</dbReference>
<keyword evidence="4" id="KW-1185">Reference proteome</keyword>
<dbReference type="Proteomes" id="UP000297025">
    <property type="component" value="Chromosome"/>
</dbReference>
<dbReference type="KEGG" id="ndp:E2C04_07825"/>
<dbReference type="Proteomes" id="UP000630594">
    <property type="component" value="Unassembled WGS sequence"/>
</dbReference>
<dbReference type="EMBL" id="CP038462">
    <property type="protein sequence ID" value="QCC77145.1"/>
    <property type="molecule type" value="Genomic_DNA"/>
</dbReference>
<evidence type="ECO:0000313" key="1">
    <source>
        <dbReference type="EMBL" id="GGD20021.1"/>
    </source>
</evidence>
<dbReference type="AlphaFoldDB" id="A0A4P7UCQ9"/>
<accession>A0A4P7UCQ9</accession>
<reference evidence="1" key="2">
    <citation type="journal article" date="2014" name="Int. J. Syst. Evol. Microbiol.">
        <title>Complete genome of a new Firmicutes species belonging to the dominant human colonic microbiota ('Ruminococcus bicirculans') reveals two chromosomes and a selective capacity to utilize plant glucans.</title>
        <authorList>
            <consortium name="NISC Comparative Sequencing Program"/>
            <person name="Wegmann U."/>
            <person name="Louis P."/>
            <person name="Goesmann A."/>
            <person name="Henrissat B."/>
            <person name="Duncan S.H."/>
            <person name="Flint H.J."/>
        </authorList>
    </citation>
    <scope>NUCLEOTIDE SEQUENCE</scope>
    <source>
        <strain evidence="1">CCM 7403</strain>
    </source>
</reference>
<reference evidence="2" key="4">
    <citation type="submission" date="2019-03" db="EMBL/GenBank/DDBJ databases">
        <authorList>
            <person name="Huang Y."/>
        </authorList>
    </citation>
    <scope>NUCLEOTIDE SEQUENCE</scope>
    <source>
        <strain evidence="2">JCM 16608</strain>
    </source>
</reference>
<reference evidence="4" key="3">
    <citation type="journal article" date="2019" name="Int. J. Syst. Evol. Microbiol.">
        <title>The Global Catalogue of Microorganisms (GCM) 10K type strain sequencing project: providing services to taxonomists for standard genome sequencing and annotation.</title>
        <authorList>
            <consortium name="The Broad Institute Genomics Platform"/>
            <consortium name="The Broad Institute Genome Sequencing Center for Infectious Disease"/>
            <person name="Wu L."/>
            <person name="Ma J."/>
        </authorList>
    </citation>
    <scope>NUCLEOTIDE SEQUENCE [LARGE SCALE GENOMIC DNA]</scope>
    <source>
        <strain evidence="4">CCM 7403</strain>
    </source>
</reference>
<proteinExistence type="predicted"/>
<dbReference type="EMBL" id="BMCK01000002">
    <property type="protein sequence ID" value="GGD20021.1"/>
    <property type="molecule type" value="Genomic_DNA"/>
</dbReference>
<dbReference type="Pfam" id="PF08811">
    <property type="entry name" value="DUF1800"/>
    <property type="match status" value="1"/>
</dbReference>
<name>A0A4P7UCQ9_9ACTN</name>
<evidence type="ECO:0000313" key="3">
    <source>
        <dbReference type="Proteomes" id="UP000297025"/>
    </source>
</evidence>
<organism evidence="2 3">
    <name type="scientific">Nocardioides daphniae</name>
    <dbReference type="NCBI Taxonomy" id="402297"/>
    <lineage>
        <taxon>Bacteria</taxon>
        <taxon>Bacillati</taxon>
        <taxon>Actinomycetota</taxon>
        <taxon>Actinomycetes</taxon>
        <taxon>Propionibacteriales</taxon>
        <taxon>Nocardioidaceae</taxon>
        <taxon>Nocardioides</taxon>
    </lineage>
</organism>
<evidence type="ECO:0000313" key="4">
    <source>
        <dbReference type="Proteomes" id="UP000630594"/>
    </source>
</evidence>
<evidence type="ECO:0000313" key="2">
    <source>
        <dbReference type="EMBL" id="QCC77145.1"/>
    </source>
</evidence>
<reference evidence="1" key="5">
    <citation type="submission" date="2024-05" db="EMBL/GenBank/DDBJ databases">
        <authorList>
            <person name="Sun Q."/>
            <person name="Sedlacek I."/>
        </authorList>
    </citation>
    <scope>NUCLEOTIDE SEQUENCE</scope>
    <source>
        <strain evidence="1">CCM 7403</strain>
    </source>
</reference>
<protein>
    <submittedName>
        <fullName evidence="2">DUF1800 domain-containing protein</fullName>
    </submittedName>
</protein>
<reference evidence="2 3" key="1">
    <citation type="journal article" date="2008" name="Int. J. Syst. Evol. Microbiol.">
        <title>Nocardioides daphniae sp. nov., isolated from Daphnia cucullata (Crustacea: Cladocera).</title>
        <authorList>
            <person name="Toth E.M."/>
            <person name="Keki Z."/>
            <person name="Homonnay Z.G."/>
            <person name="Borsodi A.K."/>
            <person name="Marialigeti K."/>
            <person name="Schumann P."/>
        </authorList>
    </citation>
    <scope>NUCLEOTIDE SEQUENCE [LARGE SCALE GENOMIC DNA]</scope>
    <source>
        <strain evidence="2 3">JCM 16608</strain>
    </source>
</reference>
<sequence>MADRAAATSYKPRSYAAVKVLPAAQGHLVGRFSYGTTPALAAQVRKRGGAAKWFTWQLRGTAVKDSTYATTKAWWPDLTRSPESLWKRNVDGVRGGWEVMADYQRWVIARRHQSQQQVLETMTQFWENHLYVPTNGEQWFVHRVSYGETIRKHALGRFENLLHATITHPAMLLYLDNATSTAARPNENLGRELLELHTVGRGRFTEADVKSSARILTGWYVDMWKTWKPSYRPDMHATGPVKVKGFSHANRSADGREVTRLYLRYLARHPDTARRIATKLVTKFVGDTPQPALVDKLAKVYLKNNTAIAPVLQALVASKQFKAAAGKKVRDPIEDVVATYRALGVKVARPTTANSAANAVLWQAQSVGATPFGWPRPDGTPIDNTSWSSTSRVIASLSMHYSMSGGWWPKERATHRTPKSWVPKSGMRLDELVDHLSRSILHRPSTSRLLQACCEATALKPHERIGHDHALVRWGMPRLLTTVLDSPDFFRR</sequence>
<gene>
    <name evidence="2" type="ORF">E2C04_07825</name>
    <name evidence="1" type="ORF">GCM10007231_19050</name>
</gene>
<dbReference type="OrthoDB" id="9772295at2"/>
<dbReference type="InterPro" id="IPR014917">
    <property type="entry name" value="DUF1800"/>
</dbReference>